<accession>A0ACC2JUS4</accession>
<gene>
    <name evidence="1" type="ORF">O1611_g2540</name>
</gene>
<sequence>MATTHQASNSAFPTGMAHAPRVTAPPSHPLPPTSSPRIGYTSPAKSQAGGTPPFLPVVTHGALVYGDATAGDGSPIEVNIQAVIDKGFFLSDGDWTCYRRNYLSCICSYSLAPYYPNANMQYIANGSTTSYPVFGFAMSISAVVAESNSQNIDLVQHTPQRNKSPTATPGKVRMLPKPHQRASNPLKIYSDHSIASGSKAIYESGHDQAGQGPFATEHTFERVQFKQATANNGKRRAAQQYFHLMIVRGRSPGHYQTERRGATSSGPGGLSGMGSYSGSQVLGGDYWTSASSLLPSSMYSNYNNIGMRPMIPTDNSKSINTTEKYQYYPSTIYEGIEMFDHGHEPDTMPTRATTGINSAMSKVKHGYDNTLPSTLYSAGSTNVGIPGADAISAYVSNWLSPLDPSSNYNVALSSRHPGSGKWFLAHTAPEQDIEASIRWARDRDIFPIRNDLVQEDMKAYIRARVRGPGELNKKWHTRPDIQAEIEVSLIEKAAGMFRWVSCQLDELEKRSKPRGVRRALTNLPESLDETYARIIASIPHKHKQVAIRILQFLTFSERPLSLEEVVDSIAVDTETRTFDPAYRTPVPREILKCCSNLIVIAERQNNYNKAHKVNEIQFAHFSVKEYLVSDRLNQSITPDFEITAAKASLACVCLIYLLALPDNCSLEQIREDYPMAVYAAQYWTSHAVAANTTNSLVENMIAEFFACQSTFQTCYRLHQLDAPWDRDEKSEIPSTLYYASYAGIRSSVQLLLDKGADVNTQGGHYGNALQAASFRGHETIVRILLDKGADVNAQGGRYGNALQAASSGGHETIIQILLDKGANVNSQDGYCGKYVSDDDSVSESISAPSIPSDLGDRSTRATPHSPRREILEAIADFLAEMLLQDVELRKLFKLALENPKIGGDRFQRNFRRTLVAYSKDLRAIADGPQEYGTHGNCGENLHKLPSRNFRTSTPGSGTTLANVEAEEGVNPPEIMEEPRNIRESTLHTPLEGNSESASELEGNLNDENKLPTLQLMKAFLTRNSPLATLREKLQILVNPASRSRQFSGTTEMTDRHPPDVESEKEYDQCDQPETQQTALEQGIPVQIFSAKPLESFPDFVDYIMRLLHFPVWSPPIPSGMRRVKWRCKCGTNLYDDYIERKPGALKDLEAKLRAVNGGSSQSSNRITPTLRTYFPALFNLINQMIPPPRWGRNDNEIPLAIVNGLHRANNPRLSEAGIFHLLCCIHTDMTGITLHQERIENMNTDKQVMNMLGEVYRTRRRIKSWFTMRDVSHLRLVKFSLDFSCFVQVYAHATSCQHPDCFCLPELDRVRQREYHCQPAPEDTSNLDPILGDNYLLHYLKNPQCIDDKQTSIFNQLPKRAAGRLAASHSKRELGWGVYFEEGWHMPSVYSVFFGFFGIASLAFGVAWSVWKADIQSAFTIASFLTADETPDQEDDELTLLARAFPFAYGRGGHGRGPHSTHTEPPRPSNPPKSWSFLHPTFDTPTPWQVEHKRVFESPDPTSAGDAVYQPPFPQFGYTNMDSFPRAAYQVSHEPPAALLENCRVGFGEY</sequence>
<evidence type="ECO:0000313" key="2">
    <source>
        <dbReference type="Proteomes" id="UP001153332"/>
    </source>
</evidence>
<evidence type="ECO:0000313" key="1">
    <source>
        <dbReference type="EMBL" id="KAJ8131087.1"/>
    </source>
</evidence>
<dbReference type="EMBL" id="JAPUUL010000362">
    <property type="protein sequence ID" value="KAJ8131087.1"/>
    <property type="molecule type" value="Genomic_DNA"/>
</dbReference>
<comment type="caution">
    <text evidence="1">The sequence shown here is derived from an EMBL/GenBank/DDBJ whole genome shotgun (WGS) entry which is preliminary data.</text>
</comment>
<dbReference type="Proteomes" id="UP001153332">
    <property type="component" value="Unassembled WGS sequence"/>
</dbReference>
<name>A0ACC2JUS4_9PEZI</name>
<keyword evidence="2" id="KW-1185">Reference proteome</keyword>
<proteinExistence type="predicted"/>
<reference evidence="1" key="1">
    <citation type="submission" date="2022-12" db="EMBL/GenBank/DDBJ databases">
        <title>Genome Sequence of Lasiodiplodia mahajangana.</title>
        <authorList>
            <person name="Buettner E."/>
        </authorList>
    </citation>
    <scope>NUCLEOTIDE SEQUENCE</scope>
    <source>
        <strain evidence="1">VT137</strain>
    </source>
</reference>
<organism evidence="1 2">
    <name type="scientific">Lasiodiplodia mahajangana</name>
    <dbReference type="NCBI Taxonomy" id="1108764"/>
    <lineage>
        <taxon>Eukaryota</taxon>
        <taxon>Fungi</taxon>
        <taxon>Dikarya</taxon>
        <taxon>Ascomycota</taxon>
        <taxon>Pezizomycotina</taxon>
        <taxon>Dothideomycetes</taxon>
        <taxon>Dothideomycetes incertae sedis</taxon>
        <taxon>Botryosphaeriales</taxon>
        <taxon>Botryosphaeriaceae</taxon>
        <taxon>Lasiodiplodia</taxon>
    </lineage>
</organism>
<protein>
    <submittedName>
        <fullName evidence="1">Uncharacterized protein</fullName>
    </submittedName>
</protein>